<protein>
    <submittedName>
        <fullName evidence="1">Uncharacterized protein</fullName>
    </submittedName>
</protein>
<sequence>MKDYIIKVKETPEYNSVRSAAKDTVSNWISRDVKFFGHLDTDAMWKIDSAVFFNEDRSKALLLLLEIDKKSEVVFDYVKVLAAEYKEGNWQIYSQGFPTIGFDRSLNPATSVRRQYTYKQLSEISREELINGGYFDWRSCSINYDYVNDWFKEPLAEYHQEFLKRRSEN</sequence>
<evidence type="ECO:0000313" key="2">
    <source>
        <dbReference type="Proteomes" id="UP001596161"/>
    </source>
</evidence>
<organism evidence="1 2">
    <name type="scientific">Adhaeribacter terreus</name>
    <dbReference type="NCBI Taxonomy" id="529703"/>
    <lineage>
        <taxon>Bacteria</taxon>
        <taxon>Pseudomonadati</taxon>
        <taxon>Bacteroidota</taxon>
        <taxon>Cytophagia</taxon>
        <taxon>Cytophagales</taxon>
        <taxon>Hymenobacteraceae</taxon>
        <taxon>Adhaeribacter</taxon>
    </lineage>
</organism>
<keyword evidence="2" id="KW-1185">Reference proteome</keyword>
<evidence type="ECO:0000313" key="1">
    <source>
        <dbReference type="EMBL" id="MFC5272315.1"/>
    </source>
</evidence>
<dbReference type="Proteomes" id="UP001596161">
    <property type="component" value="Unassembled WGS sequence"/>
</dbReference>
<comment type="caution">
    <text evidence="1">The sequence shown here is derived from an EMBL/GenBank/DDBJ whole genome shotgun (WGS) entry which is preliminary data.</text>
</comment>
<gene>
    <name evidence="1" type="ORF">ACFPIB_16995</name>
</gene>
<proteinExistence type="predicted"/>
<dbReference type="EMBL" id="JBHSKT010000015">
    <property type="protein sequence ID" value="MFC5272315.1"/>
    <property type="molecule type" value="Genomic_DNA"/>
</dbReference>
<name>A0ABW0EIN5_9BACT</name>
<reference evidence="2" key="1">
    <citation type="journal article" date="2019" name="Int. J. Syst. Evol. Microbiol.">
        <title>The Global Catalogue of Microorganisms (GCM) 10K type strain sequencing project: providing services to taxonomists for standard genome sequencing and annotation.</title>
        <authorList>
            <consortium name="The Broad Institute Genomics Platform"/>
            <consortium name="The Broad Institute Genome Sequencing Center for Infectious Disease"/>
            <person name="Wu L."/>
            <person name="Ma J."/>
        </authorList>
    </citation>
    <scope>NUCLEOTIDE SEQUENCE [LARGE SCALE GENOMIC DNA]</scope>
    <source>
        <strain evidence="2">KACC 12602</strain>
    </source>
</reference>
<accession>A0ABW0EIN5</accession>